<dbReference type="EMBL" id="KB445559">
    <property type="protein sequence ID" value="EMC94180.1"/>
    <property type="molecule type" value="Genomic_DNA"/>
</dbReference>
<gene>
    <name evidence="2" type="ORF">BAUCODRAFT_36654</name>
</gene>
<feature type="signal peptide" evidence="1">
    <location>
        <begin position="1"/>
        <end position="20"/>
    </location>
</feature>
<reference evidence="2 3" key="1">
    <citation type="journal article" date="2012" name="PLoS Pathog.">
        <title>Diverse lifestyles and strategies of plant pathogenesis encoded in the genomes of eighteen Dothideomycetes fungi.</title>
        <authorList>
            <person name="Ohm R.A."/>
            <person name="Feau N."/>
            <person name="Henrissat B."/>
            <person name="Schoch C.L."/>
            <person name="Horwitz B.A."/>
            <person name="Barry K.W."/>
            <person name="Condon B.J."/>
            <person name="Copeland A.C."/>
            <person name="Dhillon B."/>
            <person name="Glaser F."/>
            <person name="Hesse C.N."/>
            <person name="Kosti I."/>
            <person name="LaButti K."/>
            <person name="Lindquist E.A."/>
            <person name="Lucas S."/>
            <person name="Salamov A.A."/>
            <person name="Bradshaw R.E."/>
            <person name="Ciuffetti L."/>
            <person name="Hamelin R.C."/>
            <person name="Kema G.H.J."/>
            <person name="Lawrence C."/>
            <person name="Scott J.A."/>
            <person name="Spatafora J.W."/>
            <person name="Turgeon B.G."/>
            <person name="de Wit P.J.G.M."/>
            <person name="Zhong S."/>
            <person name="Goodwin S.B."/>
            <person name="Grigoriev I.V."/>
        </authorList>
    </citation>
    <scope>NUCLEOTIDE SEQUENCE [LARGE SCALE GENOMIC DNA]</scope>
    <source>
        <strain evidence="2 3">UAMH 10762</strain>
    </source>
</reference>
<evidence type="ECO:0000313" key="2">
    <source>
        <dbReference type="EMBL" id="EMC94180.1"/>
    </source>
</evidence>
<evidence type="ECO:0000256" key="1">
    <source>
        <dbReference type="SAM" id="SignalP"/>
    </source>
</evidence>
<dbReference type="RefSeq" id="XP_007678679.1">
    <property type="nucleotide sequence ID" value="XM_007680489.1"/>
</dbReference>
<organism evidence="2 3">
    <name type="scientific">Baudoinia panamericana (strain UAMH 10762)</name>
    <name type="common">Angels' share fungus</name>
    <name type="synonym">Baudoinia compniacensis (strain UAMH 10762)</name>
    <dbReference type="NCBI Taxonomy" id="717646"/>
    <lineage>
        <taxon>Eukaryota</taxon>
        <taxon>Fungi</taxon>
        <taxon>Dikarya</taxon>
        <taxon>Ascomycota</taxon>
        <taxon>Pezizomycotina</taxon>
        <taxon>Dothideomycetes</taxon>
        <taxon>Dothideomycetidae</taxon>
        <taxon>Mycosphaerellales</taxon>
        <taxon>Teratosphaeriaceae</taxon>
        <taxon>Baudoinia</taxon>
    </lineage>
</organism>
<feature type="chain" id="PRO_5004021545" evidence="1">
    <location>
        <begin position="21"/>
        <end position="61"/>
    </location>
</feature>
<sequence>MFGAYTWLCSLCSCSTEVFAGIAEVAAIQVHDENDVLAVVRDGCRLKIKLDRTLVYRSHCG</sequence>
<name>M2N5X7_BAUPA</name>
<protein>
    <submittedName>
        <fullName evidence="2">Uncharacterized protein</fullName>
    </submittedName>
</protein>
<keyword evidence="3" id="KW-1185">Reference proteome</keyword>
<dbReference type="KEGG" id="bcom:BAUCODRAFT_36654"/>
<dbReference type="Proteomes" id="UP000011761">
    <property type="component" value="Unassembled WGS sequence"/>
</dbReference>
<dbReference type="GeneID" id="19113022"/>
<dbReference type="AlphaFoldDB" id="M2N5X7"/>
<evidence type="ECO:0000313" key="3">
    <source>
        <dbReference type="Proteomes" id="UP000011761"/>
    </source>
</evidence>
<keyword evidence="1" id="KW-0732">Signal</keyword>
<accession>M2N5X7</accession>
<proteinExistence type="predicted"/>
<dbReference type="HOGENOM" id="CLU_2922256_0_0_1"/>